<evidence type="ECO:0000313" key="1">
    <source>
        <dbReference type="EMBL" id="SVE44568.1"/>
    </source>
</evidence>
<dbReference type="EMBL" id="UINC01217805">
    <property type="protein sequence ID" value="SVE44568.1"/>
    <property type="molecule type" value="Genomic_DNA"/>
</dbReference>
<organism evidence="1">
    <name type="scientific">marine metagenome</name>
    <dbReference type="NCBI Taxonomy" id="408172"/>
    <lineage>
        <taxon>unclassified sequences</taxon>
        <taxon>metagenomes</taxon>
        <taxon>ecological metagenomes</taxon>
    </lineage>
</organism>
<protein>
    <submittedName>
        <fullName evidence="1">Uncharacterized protein</fullName>
    </submittedName>
</protein>
<name>A0A383DL45_9ZZZZ</name>
<sequence>MPKKALQMDEELQKKLASRFVLYRMIEGDEQVPTLMEDDYAFLEDLIGEYYDEYWT</sequence>
<dbReference type="AlphaFoldDB" id="A0A383DL45"/>
<gene>
    <name evidence="1" type="ORF">METZ01_LOCUS497422</name>
</gene>
<accession>A0A383DL45</accession>
<feature type="non-terminal residue" evidence="1">
    <location>
        <position position="56"/>
    </location>
</feature>
<proteinExistence type="predicted"/>
<reference evidence="1" key="1">
    <citation type="submission" date="2018-05" db="EMBL/GenBank/DDBJ databases">
        <authorList>
            <person name="Lanie J.A."/>
            <person name="Ng W.-L."/>
            <person name="Kazmierczak K.M."/>
            <person name="Andrzejewski T.M."/>
            <person name="Davidsen T.M."/>
            <person name="Wayne K.J."/>
            <person name="Tettelin H."/>
            <person name="Glass J.I."/>
            <person name="Rusch D."/>
            <person name="Podicherti R."/>
            <person name="Tsui H.-C.T."/>
            <person name="Winkler M.E."/>
        </authorList>
    </citation>
    <scope>NUCLEOTIDE SEQUENCE</scope>
</reference>